<feature type="region of interest" description="Disordered" evidence="1">
    <location>
        <begin position="152"/>
        <end position="183"/>
    </location>
</feature>
<evidence type="ECO:0000313" key="3">
    <source>
        <dbReference type="Proteomes" id="UP000282971"/>
    </source>
</evidence>
<dbReference type="EMBL" id="SACN01000003">
    <property type="protein sequence ID" value="RVT90402.1"/>
    <property type="molecule type" value="Genomic_DNA"/>
</dbReference>
<keyword evidence="3" id="KW-1185">Reference proteome</keyword>
<sequence length="183" mass="20496">MARKLKVFRTSTGFHDAFVAAPSRAAALRAWGSTNDLFARGGASEVTEPALMEKPLARPGEVIRVSRGSLTEQLAALPPHEIEAQPNADRSDQSHPGKNGVSRKKLPPRPSRAAVEKALAQMERLRARQREQLAELDEREAKLRDQRRALKARQSAQLTRAERAVEEAQDNYSRALDRWRSRD</sequence>
<dbReference type="AlphaFoldDB" id="A0A437LYE2"/>
<reference evidence="2 3" key="1">
    <citation type="submission" date="2019-01" db="EMBL/GenBank/DDBJ databases">
        <authorList>
            <person name="Chen W.-M."/>
        </authorList>
    </citation>
    <scope>NUCLEOTIDE SEQUENCE [LARGE SCALE GENOMIC DNA]</scope>
    <source>
        <strain evidence="2 3">CCP-7</strain>
    </source>
</reference>
<name>A0A437LYE2_9SPHN</name>
<comment type="caution">
    <text evidence="2">The sequence shown here is derived from an EMBL/GenBank/DDBJ whole genome shotgun (WGS) entry which is preliminary data.</text>
</comment>
<dbReference type="OrthoDB" id="7478510at2"/>
<feature type="region of interest" description="Disordered" evidence="1">
    <location>
        <begin position="77"/>
        <end position="117"/>
    </location>
</feature>
<protein>
    <recommendedName>
        <fullName evidence="4">Cell envelope biogenesis protein TolA</fullName>
    </recommendedName>
</protein>
<accession>A0A437LYE2</accession>
<gene>
    <name evidence="2" type="ORF">EOD43_19260</name>
</gene>
<organism evidence="2 3">
    <name type="scientific">Sphingomonas crocodyli</name>
    <dbReference type="NCBI Taxonomy" id="1979270"/>
    <lineage>
        <taxon>Bacteria</taxon>
        <taxon>Pseudomonadati</taxon>
        <taxon>Pseudomonadota</taxon>
        <taxon>Alphaproteobacteria</taxon>
        <taxon>Sphingomonadales</taxon>
        <taxon>Sphingomonadaceae</taxon>
        <taxon>Sphingomonas</taxon>
    </lineage>
</organism>
<evidence type="ECO:0000256" key="1">
    <source>
        <dbReference type="SAM" id="MobiDB-lite"/>
    </source>
</evidence>
<evidence type="ECO:0008006" key="4">
    <source>
        <dbReference type="Google" id="ProtNLM"/>
    </source>
</evidence>
<dbReference type="RefSeq" id="WP_127745659.1">
    <property type="nucleotide sequence ID" value="NZ_SACN01000003.1"/>
</dbReference>
<proteinExistence type="predicted"/>
<evidence type="ECO:0000313" key="2">
    <source>
        <dbReference type="EMBL" id="RVT90402.1"/>
    </source>
</evidence>
<dbReference type="Proteomes" id="UP000282971">
    <property type="component" value="Unassembled WGS sequence"/>
</dbReference>